<feature type="compositionally biased region" description="Polar residues" evidence="1">
    <location>
        <begin position="191"/>
        <end position="200"/>
    </location>
</feature>
<keyword evidence="2" id="KW-1185">Reference proteome</keyword>
<reference evidence="3" key="1">
    <citation type="submission" date="2022-11" db="UniProtKB">
        <authorList>
            <consortium name="WormBaseParasite"/>
        </authorList>
    </citation>
    <scope>IDENTIFICATION</scope>
</reference>
<protein>
    <submittedName>
        <fullName evidence="3">Uncharacterized protein</fullName>
    </submittedName>
</protein>
<feature type="region of interest" description="Disordered" evidence="1">
    <location>
        <begin position="156"/>
        <end position="200"/>
    </location>
</feature>
<name>A0A915M694_MELJA</name>
<organism evidence="2 3">
    <name type="scientific">Meloidogyne javanica</name>
    <name type="common">Root-knot nematode worm</name>
    <dbReference type="NCBI Taxonomy" id="6303"/>
    <lineage>
        <taxon>Eukaryota</taxon>
        <taxon>Metazoa</taxon>
        <taxon>Ecdysozoa</taxon>
        <taxon>Nematoda</taxon>
        <taxon>Chromadorea</taxon>
        <taxon>Rhabditida</taxon>
        <taxon>Tylenchina</taxon>
        <taxon>Tylenchomorpha</taxon>
        <taxon>Tylenchoidea</taxon>
        <taxon>Meloidogynidae</taxon>
        <taxon>Meloidogyninae</taxon>
        <taxon>Meloidogyne</taxon>
        <taxon>Meloidogyne incognita group</taxon>
    </lineage>
</organism>
<feature type="compositionally biased region" description="Basic and acidic residues" evidence="1">
    <location>
        <begin position="162"/>
        <end position="175"/>
    </location>
</feature>
<dbReference type="AlphaFoldDB" id="A0A915M694"/>
<sequence>MKDFESSKPEMIDLTCTTAIYAKQVNFYELDFTNKSKKPSCILLNNSGLSRKTSKVSHSEQTLHGCKSYTSSENTEENKIEQIFEQNKGDPNGDNKEDKIRNHLHAKYVEAKRKNQRIKASAAADEVNYEFDLNVISERMAEKYFNIFNKEIIDLDPCQGDSKNEGTKVDKKRTGNNESNPNKKSKIIINSADNSNQANKPNVLGKLFQVNDSHLSKGKQIDYTDNHPKTIYGGIHEMNTDDDDEFFTLLDCLDDSHNEHANVDSPSKF</sequence>
<dbReference type="WBParaSite" id="scaffold2782_cov191.g5418">
    <property type="protein sequence ID" value="scaffold2782_cov191.g5418"/>
    <property type="gene ID" value="scaffold2782_cov191.g5418"/>
</dbReference>
<proteinExistence type="predicted"/>
<evidence type="ECO:0000313" key="3">
    <source>
        <dbReference type="WBParaSite" id="scaffold2782_cov191.g5418"/>
    </source>
</evidence>
<evidence type="ECO:0000313" key="2">
    <source>
        <dbReference type="Proteomes" id="UP000887561"/>
    </source>
</evidence>
<evidence type="ECO:0000256" key="1">
    <source>
        <dbReference type="SAM" id="MobiDB-lite"/>
    </source>
</evidence>
<dbReference type="Proteomes" id="UP000887561">
    <property type="component" value="Unplaced"/>
</dbReference>
<accession>A0A915M694</accession>